<evidence type="ECO:0000313" key="2">
    <source>
        <dbReference type="EMBL" id="MEE4541306.1"/>
    </source>
</evidence>
<dbReference type="SUPFAM" id="SSF55729">
    <property type="entry name" value="Acyl-CoA N-acyltransferases (Nat)"/>
    <property type="match status" value="1"/>
</dbReference>
<dbReference type="Gene3D" id="3.40.630.30">
    <property type="match status" value="1"/>
</dbReference>
<dbReference type="EC" id="2.3.1.-" evidence="2"/>
<name>A0ABU7P664_9ACTN</name>
<protein>
    <submittedName>
        <fullName evidence="2">GNAT family N-acetyltransferase</fullName>
        <ecNumber evidence="2">2.3.1.-</ecNumber>
    </submittedName>
</protein>
<dbReference type="Proteomes" id="UP001344658">
    <property type="component" value="Unassembled WGS sequence"/>
</dbReference>
<organism evidence="2 3">
    <name type="scientific">Actinacidiphila polyblastidii</name>
    <dbReference type="NCBI Taxonomy" id="3110430"/>
    <lineage>
        <taxon>Bacteria</taxon>
        <taxon>Bacillati</taxon>
        <taxon>Actinomycetota</taxon>
        <taxon>Actinomycetes</taxon>
        <taxon>Kitasatosporales</taxon>
        <taxon>Streptomycetaceae</taxon>
        <taxon>Actinacidiphila</taxon>
    </lineage>
</organism>
<dbReference type="Pfam" id="PF13480">
    <property type="entry name" value="Acetyltransf_6"/>
    <property type="match status" value="1"/>
</dbReference>
<evidence type="ECO:0000259" key="1">
    <source>
        <dbReference type="PROSITE" id="PS51186"/>
    </source>
</evidence>
<dbReference type="InterPro" id="IPR000182">
    <property type="entry name" value="GNAT_dom"/>
</dbReference>
<sequence length="322" mass="35109">MRIDTRENARIAVVGVQEALDRNWHDPACDVDIVRARLADLGRRAELEAAGFLVKPSWVNWLAPLTDSAAAFQARLPSKERKSHRYAARTAESGGITLRVLPTVGEQDLRDFLLLYDRQIAGMAHGVNHARRQERHLLRHLDTLLGVFAFADGALIGGCLGWLRPEQSLIQLRFSAVADAARQGMLSRLMYLAAFDAARERGCTLASLGNDPSLLGHTAQPGLFGFKARLGFTPVPTQTLPPQVTGDEAELVVRMRALAQPSLSIAYHGAETAPILEGLPASLPLRAVLLSAAPDPQEPAWLPRSPIPVTRRVVGEAQESLR</sequence>
<dbReference type="RefSeq" id="WP_330793174.1">
    <property type="nucleotide sequence ID" value="NZ_JAZEWV010000002.1"/>
</dbReference>
<dbReference type="InterPro" id="IPR038740">
    <property type="entry name" value="BioF2-like_GNAT_dom"/>
</dbReference>
<dbReference type="InterPro" id="IPR016181">
    <property type="entry name" value="Acyl_CoA_acyltransferase"/>
</dbReference>
<dbReference type="PROSITE" id="PS51186">
    <property type="entry name" value="GNAT"/>
    <property type="match status" value="1"/>
</dbReference>
<proteinExistence type="predicted"/>
<accession>A0ABU7P664</accession>
<keyword evidence="3" id="KW-1185">Reference proteome</keyword>
<keyword evidence="2" id="KW-0012">Acyltransferase</keyword>
<dbReference type="EMBL" id="JAZEWV010000002">
    <property type="protein sequence ID" value="MEE4541306.1"/>
    <property type="molecule type" value="Genomic_DNA"/>
</dbReference>
<evidence type="ECO:0000313" key="3">
    <source>
        <dbReference type="Proteomes" id="UP001344658"/>
    </source>
</evidence>
<keyword evidence="2" id="KW-0808">Transferase</keyword>
<feature type="domain" description="N-acetyltransferase" evidence="1">
    <location>
        <begin position="96"/>
        <end position="260"/>
    </location>
</feature>
<reference evidence="2 3" key="1">
    <citation type="submission" date="2023-12" db="EMBL/GenBank/DDBJ databases">
        <title>Streptomyces sp. V4-01.</title>
        <authorList>
            <person name="Somphong A."/>
            <person name="Phongsopitanun W."/>
        </authorList>
    </citation>
    <scope>NUCLEOTIDE SEQUENCE [LARGE SCALE GENOMIC DNA]</scope>
    <source>
        <strain evidence="2 3">V4-01</strain>
    </source>
</reference>
<gene>
    <name evidence="2" type="ORF">V2S66_04910</name>
</gene>
<dbReference type="GO" id="GO:0016746">
    <property type="term" value="F:acyltransferase activity"/>
    <property type="evidence" value="ECO:0007669"/>
    <property type="project" value="UniProtKB-KW"/>
</dbReference>
<comment type="caution">
    <text evidence="2">The sequence shown here is derived from an EMBL/GenBank/DDBJ whole genome shotgun (WGS) entry which is preliminary data.</text>
</comment>